<evidence type="ECO:0000256" key="10">
    <source>
        <dbReference type="ARBA" id="ARBA00022908"/>
    </source>
</evidence>
<keyword evidence="7" id="KW-0378">Hydrolase</keyword>
<feature type="compositionally biased region" description="Polar residues" evidence="13">
    <location>
        <begin position="48"/>
        <end position="65"/>
    </location>
</feature>
<feature type="domain" description="Reverse transcriptase" evidence="14">
    <location>
        <begin position="699"/>
        <end position="878"/>
    </location>
</feature>
<accession>A0AAW0PGS5</accession>
<name>A0AAW0PGS5_9GOBI</name>
<dbReference type="InterPro" id="IPR043128">
    <property type="entry name" value="Rev_trsase/Diguanyl_cyclase"/>
</dbReference>
<feature type="region of interest" description="Disordered" evidence="13">
    <location>
        <begin position="295"/>
        <end position="335"/>
    </location>
</feature>
<gene>
    <name evidence="16" type="ORF">WMY93_012149</name>
</gene>
<dbReference type="GO" id="GO:0006508">
    <property type="term" value="P:proteolysis"/>
    <property type="evidence" value="ECO:0007669"/>
    <property type="project" value="InterPro"/>
</dbReference>
<dbReference type="InterPro" id="IPR036397">
    <property type="entry name" value="RNaseH_sf"/>
</dbReference>
<feature type="region of interest" description="Disordered" evidence="13">
    <location>
        <begin position="48"/>
        <end position="88"/>
    </location>
</feature>
<evidence type="ECO:0000313" key="17">
    <source>
        <dbReference type="Proteomes" id="UP001460270"/>
    </source>
</evidence>
<dbReference type="Gene3D" id="3.30.420.10">
    <property type="entry name" value="Ribonuclease H-like superfamily/Ribonuclease H"/>
    <property type="match status" value="1"/>
</dbReference>
<dbReference type="GO" id="GO:0004523">
    <property type="term" value="F:RNA-DNA hybrid ribonuclease activity"/>
    <property type="evidence" value="ECO:0007669"/>
    <property type="project" value="UniProtKB-EC"/>
</dbReference>
<evidence type="ECO:0000313" key="16">
    <source>
        <dbReference type="EMBL" id="KAK7916388.1"/>
    </source>
</evidence>
<dbReference type="EMBL" id="JBBPFD010000008">
    <property type="protein sequence ID" value="KAK7916388.1"/>
    <property type="molecule type" value="Genomic_DNA"/>
</dbReference>
<evidence type="ECO:0000256" key="2">
    <source>
        <dbReference type="ARBA" id="ARBA00012180"/>
    </source>
</evidence>
<evidence type="ECO:0000256" key="12">
    <source>
        <dbReference type="ARBA" id="ARBA00039658"/>
    </source>
</evidence>
<dbReference type="FunFam" id="3.10.20.370:FF:000001">
    <property type="entry name" value="Retrovirus-related Pol polyprotein from transposon 17.6-like protein"/>
    <property type="match status" value="1"/>
</dbReference>
<keyword evidence="3" id="KW-0808">Transferase</keyword>
<dbReference type="Gene3D" id="1.10.340.70">
    <property type="match status" value="1"/>
</dbReference>
<dbReference type="GO" id="GO:0003723">
    <property type="term" value="F:RNA binding"/>
    <property type="evidence" value="ECO:0007669"/>
    <property type="project" value="UniProtKB-KW"/>
</dbReference>
<dbReference type="InterPro" id="IPR050951">
    <property type="entry name" value="Retrovirus_Pol_polyprotein"/>
</dbReference>
<dbReference type="SUPFAM" id="SSF56672">
    <property type="entry name" value="DNA/RNA polymerases"/>
    <property type="match status" value="1"/>
</dbReference>
<comment type="similarity">
    <text evidence="1">Belongs to the beta type-B retroviral polymerase family. HERV class-II K(HML-2) pol subfamily.</text>
</comment>
<dbReference type="InterPro" id="IPR043502">
    <property type="entry name" value="DNA/RNA_pol_sf"/>
</dbReference>
<dbReference type="PANTHER" id="PTHR37984:SF15">
    <property type="entry name" value="INTEGRASE CATALYTIC DOMAIN-CONTAINING PROTEIN"/>
    <property type="match status" value="1"/>
</dbReference>
<dbReference type="InterPro" id="IPR000477">
    <property type="entry name" value="RT_dom"/>
</dbReference>
<dbReference type="InterPro" id="IPR048270">
    <property type="entry name" value="PNMA_C"/>
</dbReference>
<dbReference type="SUPFAM" id="SSF50630">
    <property type="entry name" value="Acid proteases"/>
    <property type="match status" value="1"/>
</dbReference>
<dbReference type="GO" id="GO:0003964">
    <property type="term" value="F:RNA-directed DNA polymerase activity"/>
    <property type="evidence" value="ECO:0007669"/>
    <property type="project" value="UniProtKB-KW"/>
</dbReference>
<evidence type="ECO:0000259" key="14">
    <source>
        <dbReference type="PROSITE" id="PS50878"/>
    </source>
</evidence>
<evidence type="ECO:0000256" key="6">
    <source>
        <dbReference type="ARBA" id="ARBA00022759"/>
    </source>
</evidence>
<dbReference type="Gene3D" id="3.10.20.370">
    <property type="match status" value="1"/>
</dbReference>
<evidence type="ECO:0000256" key="13">
    <source>
        <dbReference type="SAM" id="MobiDB-lite"/>
    </source>
</evidence>
<evidence type="ECO:0000256" key="8">
    <source>
        <dbReference type="ARBA" id="ARBA00022842"/>
    </source>
</evidence>
<dbReference type="Pfam" id="PF17921">
    <property type="entry name" value="Integrase_H2C2"/>
    <property type="match status" value="1"/>
</dbReference>
<feature type="region of interest" description="Disordered" evidence="13">
    <location>
        <begin position="1719"/>
        <end position="1799"/>
    </location>
</feature>
<dbReference type="Gene3D" id="3.30.70.270">
    <property type="match status" value="2"/>
</dbReference>
<organism evidence="16 17">
    <name type="scientific">Mugilogobius chulae</name>
    <name type="common">yellowstripe goby</name>
    <dbReference type="NCBI Taxonomy" id="88201"/>
    <lineage>
        <taxon>Eukaryota</taxon>
        <taxon>Metazoa</taxon>
        <taxon>Chordata</taxon>
        <taxon>Craniata</taxon>
        <taxon>Vertebrata</taxon>
        <taxon>Euteleostomi</taxon>
        <taxon>Actinopterygii</taxon>
        <taxon>Neopterygii</taxon>
        <taxon>Teleostei</taxon>
        <taxon>Neoteleostei</taxon>
        <taxon>Acanthomorphata</taxon>
        <taxon>Gobiaria</taxon>
        <taxon>Gobiiformes</taxon>
        <taxon>Gobioidei</taxon>
        <taxon>Gobiidae</taxon>
        <taxon>Gobionellinae</taxon>
        <taxon>Mugilogobius</taxon>
    </lineage>
</organism>
<dbReference type="InterPro" id="IPR001969">
    <property type="entry name" value="Aspartic_peptidase_AS"/>
</dbReference>
<dbReference type="InterPro" id="IPR012337">
    <property type="entry name" value="RNaseH-like_sf"/>
</dbReference>
<keyword evidence="17" id="KW-1185">Reference proteome</keyword>
<evidence type="ECO:0000259" key="15">
    <source>
        <dbReference type="PROSITE" id="PS50994"/>
    </source>
</evidence>
<evidence type="ECO:0000256" key="7">
    <source>
        <dbReference type="ARBA" id="ARBA00022801"/>
    </source>
</evidence>
<keyword evidence="6" id="KW-0255">Endonuclease</keyword>
<evidence type="ECO:0000256" key="5">
    <source>
        <dbReference type="ARBA" id="ARBA00022722"/>
    </source>
</evidence>
<dbReference type="GO" id="GO:0004190">
    <property type="term" value="F:aspartic-type endopeptidase activity"/>
    <property type="evidence" value="ECO:0007669"/>
    <property type="project" value="InterPro"/>
</dbReference>
<dbReference type="InterPro" id="IPR041588">
    <property type="entry name" value="Integrase_H2C2"/>
</dbReference>
<evidence type="ECO:0000256" key="4">
    <source>
        <dbReference type="ARBA" id="ARBA00022695"/>
    </source>
</evidence>
<dbReference type="EC" id="3.1.26.4" evidence="2"/>
<keyword evidence="11" id="KW-0695">RNA-directed DNA polymerase</keyword>
<sequence length="1824" mass="203744">MAKLTGKDYAVVLRDVMSLLGHSIAELRPELTDNGEEVGPIEVKVQASVASNPEPSVQPESTSRGRPTRLNPKLKTFSGRVPRPPNETDYETWRSAVELMLNDPSISDLHRSRKIVESLLPPAATMVKHLTSETPPAAYIQILDSAYGTVQDGDELFAKFMDTFQDGGEKPSAYLQRLQAALSAAVKRGGVQAADTNRHLLSQFCRGCWDNALISDLQLKQRKLNPPSFSDLLLLLRTEEDREAAKTLRMRQHLGPVRAKAHVQHAYDQQEKTEASTLEQLAKQVADIQRQLASLTAAQSRSRPDPVKPTPGRQSNPGEVEVPVVGRTGTKDQKCPKKSVATCREITQPTPVSSPRIPKGLIGSKCTSDITIAGQLCHGLLDTGSQVTTVPASFYNQYLARQPLKPLSELLQVEGAAGQAVPYLGYIELDVTFPKDFIGADTAVSTLALVVPDFHSETMSQVLIGMNTLEPLYELSVGSEAVHFQPEASGYKTVLKLLQFRYKQAQLGSEGIVRLTSKVPVVISPGQTLVVEGTIPAAVATTASCTALVEHPVTALAGGLCVKSCLVTISRHLPRVVPVILVNESEQDVCLQPFSPIADITFTPQILSHVATVKPVESTVTRVEPNFGDSPIPEEWKERITNKLNDIPDVFSHHDLDFGKTDKVKHSIKLSDETPFKHRPRPIHPQDIEAVRNHLRDLLTAGVIRESESPFSSPIVVVRKKNGDVRLCIDYRKLNMQTIKDAYALPNLEESFSALCGSKWFSVLDLKSGYYQIEMSEADKEKTAFVTPLGFWEFNRMPQGVTNAPSTFQRLMEKCMADLNLKQVLVFLDDLIVFSSTLEEHEERLLRVLNRLREFGLKLSLEKCKFFQTSVRYLGHVVSEEGVETDPDKIVALKSWPVPRTLKELKSFLGFAGYYRRFIRGYATIAKPLNHLTRGYVPKRKASSNRSTASYDLKQPFGERWTPECQHAFETLINCLTSAPVLGFADPKRPYILHTDASTTGLGAALYQEQDGHLRAIAYASRGLSSSESKYPAHKLEFLALKWSITEKFHDYLYGASFVVVTDNNPLTYVLTSAKLDAASHRWLAALSTYTFTLQYRAGIQNQDADALSRRPHDTSHADSCTDADFVRQFTQEHLGDPVCEIAPDIVEAICKSCLIRSCLPGLDSISLVESLSMSVQAIPDSYTDEKHHGLPLVPLLSLDDLRDKQRADPVIRDVLHQLETGEQVPPTVRKECPELSLLLREFDRLELVDAVLYRKRQEGDHVQLQLVLPEELRSMVLTSLHDDMGHMGVDRTLDLVRSRFFWPRMSFDVETKIRTCDRCVRRKTLPERAAPLVSITASRPLELVCMDFLSLEPDQSSTKDILVLTDHFTKFAVALPTANQKARTVARCLWENFIVCYGFPERLHTDQGPDFESKLIKELCDLSGIEKTRTTPYHPRGNPVERFNRTLLGMLGTLQVAQKKKWKEFVKPLVHANNCTKNEVTGFAPYELMFGRSPRLPVDLAFRLPVKEPQTNSHSQYVANLRSRLEYCYQLASKSAEKSAARNKSRFDRRVTPSCLEAGDRVLVRHVRLRGKHKLEDKWESDVYVVLRRAGDLPVYTVRSEKHPDAPCRTLHRDLLLPCGFLPVDLGGSSPQPSPARRPVTRSQRPIDSVVEQLEDEEEEWGGPYVVAKSPQRFRVEHIVPVDGANTRTLHTTPTPILTESIDSLSENLPDPESVAVEATPSSLPVELSESNLHEDPCPQPEVPMEDVESSGQAETSLALTEPEPNHSVVTENPVVEPDQMVRRSSRHRQPPDRLHYSKLGNPLVSVIQTVKRLVLPQQQTIA</sequence>
<dbReference type="GO" id="GO:0015074">
    <property type="term" value="P:DNA integration"/>
    <property type="evidence" value="ECO:0007669"/>
    <property type="project" value="UniProtKB-KW"/>
</dbReference>
<evidence type="ECO:0000256" key="3">
    <source>
        <dbReference type="ARBA" id="ARBA00022679"/>
    </source>
</evidence>
<reference evidence="17" key="1">
    <citation type="submission" date="2024-04" db="EMBL/GenBank/DDBJ databases">
        <title>Salinicola lusitanus LLJ914,a marine bacterium isolated from the Okinawa Trough.</title>
        <authorList>
            <person name="Li J."/>
        </authorList>
    </citation>
    <scope>NUCLEOTIDE SEQUENCE [LARGE SCALE GENOMIC DNA]</scope>
</reference>
<dbReference type="PROSITE" id="PS50878">
    <property type="entry name" value="RT_POL"/>
    <property type="match status" value="1"/>
</dbReference>
<keyword evidence="5" id="KW-0540">Nuclease</keyword>
<feature type="domain" description="Integrase catalytic" evidence="15">
    <location>
        <begin position="1337"/>
        <end position="1494"/>
    </location>
</feature>
<dbReference type="CDD" id="cd09274">
    <property type="entry name" value="RNase_HI_RT_Ty3"/>
    <property type="match status" value="1"/>
</dbReference>
<dbReference type="PANTHER" id="PTHR37984">
    <property type="entry name" value="PROTEIN CBG26694"/>
    <property type="match status" value="1"/>
</dbReference>
<dbReference type="Proteomes" id="UP001460270">
    <property type="component" value="Unassembled WGS sequence"/>
</dbReference>
<evidence type="ECO:0000256" key="1">
    <source>
        <dbReference type="ARBA" id="ARBA00010879"/>
    </source>
</evidence>
<dbReference type="CDD" id="cd00303">
    <property type="entry name" value="retropepsin_like"/>
    <property type="match status" value="1"/>
</dbReference>
<keyword evidence="10" id="KW-0229">DNA integration</keyword>
<evidence type="ECO:0000256" key="9">
    <source>
        <dbReference type="ARBA" id="ARBA00022884"/>
    </source>
</evidence>
<keyword evidence="8" id="KW-0460">Magnesium</keyword>
<dbReference type="FunFam" id="3.10.10.10:FF:000004">
    <property type="entry name" value="Uncharacterized protein"/>
    <property type="match status" value="1"/>
</dbReference>
<dbReference type="CDD" id="cd01647">
    <property type="entry name" value="RT_LTR"/>
    <property type="match status" value="1"/>
</dbReference>
<dbReference type="Pfam" id="PF14893">
    <property type="entry name" value="PNMA"/>
    <property type="match status" value="1"/>
</dbReference>
<dbReference type="PROSITE" id="PS00141">
    <property type="entry name" value="ASP_PROTEASE"/>
    <property type="match status" value="1"/>
</dbReference>
<dbReference type="FunFam" id="3.30.70.270:FF:000020">
    <property type="entry name" value="Transposon Tf2-6 polyprotein-like Protein"/>
    <property type="match status" value="1"/>
</dbReference>
<dbReference type="Pfam" id="PF00665">
    <property type="entry name" value="rve"/>
    <property type="match status" value="1"/>
</dbReference>
<dbReference type="Gene3D" id="3.10.10.10">
    <property type="entry name" value="HIV Type 1 Reverse Transcriptase, subunit A, domain 1"/>
    <property type="match status" value="1"/>
</dbReference>
<dbReference type="SUPFAM" id="SSF53098">
    <property type="entry name" value="Ribonuclease H-like"/>
    <property type="match status" value="1"/>
</dbReference>
<dbReference type="InterPro" id="IPR041577">
    <property type="entry name" value="RT_RNaseH_2"/>
</dbReference>
<dbReference type="InterPro" id="IPR001584">
    <property type="entry name" value="Integrase_cat-core"/>
</dbReference>
<keyword evidence="9" id="KW-0694">RNA-binding</keyword>
<protein>
    <recommendedName>
        <fullName evidence="12">Gypsy retrotransposon integrase-like protein 1</fullName>
        <ecNumber evidence="2">3.1.26.4</ecNumber>
    </recommendedName>
</protein>
<comment type="caution">
    <text evidence="16">The sequence shown here is derived from an EMBL/GenBank/DDBJ whole genome shotgun (WGS) entry which is preliminary data.</text>
</comment>
<dbReference type="FunFam" id="1.10.340.70:FF:000001">
    <property type="entry name" value="Retrovirus-related Pol polyprotein from transposon gypsy-like Protein"/>
    <property type="match status" value="1"/>
</dbReference>
<dbReference type="Pfam" id="PF17919">
    <property type="entry name" value="RT_RNaseH_2"/>
    <property type="match status" value="1"/>
</dbReference>
<dbReference type="FunFam" id="3.30.420.10:FF:000032">
    <property type="entry name" value="Retrovirus-related Pol polyprotein from transposon 297-like Protein"/>
    <property type="match status" value="1"/>
</dbReference>
<dbReference type="InterPro" id="IPR021109">
    <property type="entry name" value="Peptidase_aspartic_dom_sf"/>
</dbReference>
<dbReference type="PROSITE" id="PS50994">
    <property type="entry name" value="INTEGRASE"/>
    <property type="match status" value="1"/>
</dbReference>
<proteinExistence type="inferred from homology"/>
<evidence type="ECO:0000256" key="11">
    <source>
        <dbReference type="ARBA" id="ARBA00022918"/>
    </source>
</evidence>
<dbReference type="Pfam" id="PF00078">
    <property type="entry name" value="RVT_1"/>
    <property type="match status" value="1"/>
</dbReference>
<feature type="region of interest" description="Disordered" evidence="13">
    <location>
        <begin position="1628"/>
        <end position="1647"/>
    </location>
</feature>
<feature type="compositionally biased region" description="Polar residues" evidence="13">
    <location>
        <begin position="1751"/>
        <end position="1760"/>
    </location>
</feature>
<keyword evidence="4" id="KW-0548">Nucleotidyltransferase</keyword>